<feature type="transmembrane region" description="Helical" evidence="2">
    <location>
        <begin position="174"/>
        <end position="196"/>
    </location>
</feature>
<dbReference type="EMBL" id="ANOF01000101">
    <property type="protein sequence ID" value="EMI26150.1"/>
    <property type="molecule type" value="Genomic_DNA"/>
</dbReference>
<name>M5S3P2_9BACT</name>
<feature type="region of interest" description="Disordered" evidence="1">
    <location>
        <begin position="52"/>
        <end position="89"/>
    </location>
</feature>
<dbReference type="AlphaFoldDB" id="M5S3P2"/>
<keyword evidence="2" id="KW-0812">Transmembrane</keyword>
<feature type="transmembrane region" description="Helical" evidence="2">
    <location>
        <begin position="142"/>
        <end position="162"/>
    </location>
</feature>
<evidence type="ECO:0000256" key="1">
    <source>
        <dbReference type="SAM" id="MobiDB-lite"/>
    </source>
</evidence>
<sequence>MIAWVACCSCPVAPNESKTSFWRAKVAFTQGTLVRKRTKCLTSACCTTTLGEGSATSDKSLPTGDKSETANPRLDNAAGEKTLPSDLSPDKPGTIISFVEQTHVTPTILINNVALNLDPYLPPNDPAKPVEPQWLRRGWNTVLLGVFSFFCVLSYPALRLYVGELSPQSPQSDWLIACSDVTYIGHGVISVGMFLLTLGTYFSYDRGYAWRIAYVCVSLLFVCDPYLLRPTQEGVISATIYALMVLPVPVFGLGWLAMVRVGYIRIRRGRNAGAA</sequence>
<proteinExistence type="predicted"/>
<dbReference type="Proteomes" id="UP000011996">
    <property type="component" value="Unassembled WGS sequence"/>
</dbReference>
<accession>M5S3P2</accession>
<evidence type="ECO:0000256" key="2">
    <source>
        <dbReference type="SAM" id="Phobius"/>
    </source>
</evidence>
<protein>
    <submittedName>
        <fullName evidence="3">Membrane protein</fullName>
    </submittedName>
</protein>
<feature type="transmembrane region" description="Helical" evidence="2">
    <location>
        <begin position="240"/>
        <end position="263"/>
    </location>
</feature>
<organism evidence="3 4">
    <name type="scientific">Rhodopirellula europaea SH398</name>
    <dbReference type="NCBI Taxonomy" id="1263868"/>
    <lineage>
        <taxon>Bacteria</taxon>
        <taxon>Pseudomonadati</taxon>
        <taxon>Planctomycetota</taxon>
        <taxon>Planctomycetia</taxon>
        <taxon>Pirellulales</taxon>
        <taxon>Pirellulaceae</taxon>
        <taxon>Rhodopirellula</taxon>
    </lineage>
</organism>
<feature type="transmembrane region" description="Helical" evidence="2">
    <location>
        <begin position="208"/>
        <end position="228"/>
    </location>
</feature>
<comment type="caution">
    <text evidence="3">The sequence shown here is derived from an EMBL/GenBank/DDBJ whole genome shotgun (WGS) entry which is preliminary data.</text>
</comment>
<gene>
    <name evidence="3" type="ORF">RESH_03274</name>
</gene>
<reference evidence="3 4" key="1">
    <citation type="journal article" date="2013" name="Mar. Genomics">
        <title>Expression of sulfatases in Rhodopirellula baltica and the diversity of sulfatases in the genus Rhodopirellula.</title>
        <authorList>
            <person name="Wegner C.E."/>
            <person name="Richter-Heitmann T."/>
            <person name="Klindworth A."/>
            <person name="Klockow C."/>
            <person name="Richter M."/>
            <person name="Achstetter T."/>
            <person name="Glockner F.O."/>
            <person name="Harder J."/>
        </authorList>
    </citation>
    <scope>NUCLEOTIDE SEQUENCE [LARGE SCALE GENOMIC DNA]</scope>
    <source>
        <strain evidence="3 4">SH398</strain>
    </source>
</reference>
<evidence type="ECO:0000313" key="4">
    <source>
        <dbReference type="Proteomes" id="UP000011996"/>
    </source>
</evidence>
<keyword evidence="2" id="KW-0472">Membrane</keyword>
<evidence type="ECO:0000313" key="3">
    <source>
        <dbReference type="EMBL" id="EMI26150.1"/>
    </source>
</evidence>
<keyword evidence="2" id="KW-1133">Transmembrane helix</keyword>
<dbReference type="PATRIC" id="fig|1263868.3.peg.3537"/>